<organism evidence="2 3">
    <name type="scientific">Plutella xylostella</name>
    <name type="common">Diamondback moth</name>
    <name type="synonym">Plutella maculipennis</name>
    <dbReference type="NCBI Taxonomy" id="51655"/>
    <lineage>
        <taxon>Eukaryota</taxon>
        <taxon>Metazoa</taxon>
        <taxon>Ecdysozoa</taxon>
        <taxon>Arthropoda</taxon>
        <taxon>Hexapoda</taxon>
        <taxon>Insecta</taxon>
        <taxon>Pterygota</taxon>
        <taxon>Neoptera</taxon>
        <taxon>Endopterygota</taxon>
        <taxon>Lepidoptera</taxon>
        <taxon>Glossata</taxon>
        <taxon>Ditrysia</taxon>
        <taxon>Yponomeutoidea</taxon>
        <taxon>Plutellidae</taxon>
        <taxon>Plutella</taxon>
    </lineage>
</organism>
<evidence type="ECO:0000313" key="3">
    <source>
        <dbReference type="Proteomes" id="UP000823941"/>
    </source>
</evidence>
<proteinExistence type="predicted"/>
<reference evidence="2 3" key="1">
    <citation type="submission" date="2021-06" db="EMBL/GenBank/DDBJ databases">
        <title>A haploid diamondback moth (Plutella xylostella L.) genome assembly resolves 31 chromosomes and identifies a diamide resistance mutation.</title>
        <authorList>
            <person name="Ward C.M."/>
            <person name="Perry K.D."/>
            <person name="Baker G."/>
            <person name="Powis K."/>
            <person name="Heckel D.G."/>
            <person name="Baxter S.W."/>
        </authorList>
    </citation>
    <scope>NUCLEOTIDE SEQUENCE [LARGE SCALE GENOMIC DNA]</scope>
    <source>
        <strain evidence="2 3">LV</strain>
        <tissue evidence="2">Single pupa</tissue>
    </source>
</reference>
<protein>
    <submittedName>
        <fullName evidence="2">Uncharacterized protein</fullName>
    </submittedName>
</protein>
<accession>A0ABQ7QRG0</accession>
<feature type="region of interest" description="Disordered" evidence="1">
    <location>
        <begin position="1"/>
        <end position="33"/>
    </location>
</feature>
<comment type="caution">
    <text evidence="2">The sequence shown here is derived from an EMBL/GenBank/DDBJ whole genome shotgun (WGS) entry which is preliminary data.</text>
</comment>
<evidence type="ECO:0000313" key="2">
    <source>
        <dbReference type="EMBL" id="KAG7307604.1"/>
    </source>
</evidence>
<evidence type="ECO:0000256" key="1">
    <source>
        <dbReference type="SAM" id="MobiDB-lite"/>
    </source>
</evidence>
<feature type="compositionally biased region" description="Basic and acidic residues" evidence="1">
    <location>
        <begin position="11"/>
        <end position="26"/>
    </location>
</feature>
<gene>
    <name evidence="2" type="ORF">JYU34_007826</name>
</gene>
<dbReference type="Proteomes" id="UP000823941">
    <property type="component" value="Chromosome 10"/>
</dbReference>
<dbReference type="EMBL" id="JAHIBW010000010">
    <property type="protein sequence ID" value="KAG7307604.1"/>
    <property type="molecule type" value="Genomic_DNA"/>
</dbReference>
<sequence length="69" mass="7794">MSRGRSQAPRATRDERMERTRARPGDRAGSLAGDWIVNRRQLVNKVDSRGGGRQEGGGRTRTRLLILYN</sequence>
<keyword evidence="3" id="KW-1185">Reference proteome</keyword>
<name>A0ABQ7QRG0_PLUXY</name>